<feature type="repeat" description="WD" evidence="3">
    <location>
        <begin position="8"/>
        <end position="47"/>
    </location>
</feature>
<keyword evidence="5" id="KW-1185">Reference proteome</keyword>
<reference evidence="4 5" key="1">
    <citation type="submission" date="2016-11" db="EMBL/GenBank/DDBJ databases">
        <title>The macronuclear genome of Stentor coeruleus: a giant cell with tiny introns.</title>
        <authorList>
            <person name="Slabodnick M."/>
            <person name="Ruby J.G."/>
            <person name="Reiff S.B."/>
            <person name="Swart E.C."/>
            <person name="Gosai S."/>
            <person name="Prabakaran S."/>
            <person name="Witkowska E."/>
            <person name="Larue G.E."/>
            <person name="Fisher S."/>
            <person name="Freeman R.M."/>
            <person name="Gunawardena J."/>
            <person name="Chu W."/>
            <person name="Stover N.A."/>
            <person name="Gregory B.D."/>
            <person name="Nowacki M."/>
            <person name="Derisi J."/>
            <person name="Roy S.W."/>
            <person name="Marshall W.F."/>
            <person name="Sood P."/>
        </authorList>
    </citation>
    <scope>NUCLEOTIDE SEQUENCE [LARGE SCALE GENOMIC DNA]</scope>
    <source>
        <strain evidence="4">WM001</strain>
    </source>
</reference>
<dbReference type="PANTHER" id="PTHR44666:SF1">
    <property type="entry name" value="WD REPEAT-CONTAINING PROTEIN 53"/>
    <property type="match status" value="1"/>
</dbReference>
<dbReference type="EMBL" id="MPUH01000101">
    <property type="protein sequence ID" value="OMJ90508.1"/>
    <property type="molecule type" value="Genomic_DNA"/>
</dbReference>
<dbReference type="Pfam" id="PF00400">
    <property type="entry name" value="WD40"/>
    <property type="match status" value="1"/>
</dbReference>
<accession>A0A1R2CNB6</accession>
<dbReference type="InterPro" id="IPR036322">
    <property type="entry name" value="WD40_repeat_dom_sf"/>
</dbReference>
<dbReference type="PROSITE" id="PS00678">
    <property type="entry name" value="WD_REPEATS_1"/>
    <property type="match status" value="1"/>
</dbReference>
<proteinExistence type="predicted"/>
<evidence type="ECO:0000313" key="5">
    <source>
        <dbReference type="Proteomes" id="UP000187209"/>
    </source>
</evidence>
<gene>
    <name evidence="4" type="ORF">SteCoe_7095</name>
</gene>
<dbReference type="InterPro" id="IPR019775">
    <property type="entry name" value="WD40_repeat_CS"/>
</dbReference>
<dbReference type="Gene3D" id="2.130.10.10">
    <property type="entry name" value="YVTN repeat-like/Quinoprotein amine dehydrogenase"/>
    <property type="match status" value="2"/>
</dbReference>
<dbReference type="PANTHER" id="PTHR44666">
    <property type="entry name" value="WD REPEAT-CONTAINING PROTEIN 53"/>
    <property type="match status" value="1"/>
</dbReference>
<evidence type="ECO:0000256" key="2">
    <source>
        <dbReference type="ARBA" id="ARBA00022737"/>
    </source>
</evidence>
<dbReference type="SMART" id="SM00320">
    <property type="entry name" value="WD40"/>
    <property type="match status" value="2"/>
</dbReference>
<keyword evidence="2" id="KW-0677">Repeat</keyword>
<keyword evidence="1 3" id="KW-0853">WD repeat</keyword>
<evidence type="ECO:0000256" key="3">
    <source>
        <dbReference type="PROSITE-ProRule" id="PRU00221"/>
    </source>
</evidence>
<name>A0A1R2CNB6_9CILI</name>
<evidence type="ECO:0000256" key="1">
    <source>
        <dbReference type="ARBA" id="ARBA00022574"/>
    </source>
</evidence>
<dbReference type="InterPro" id="IPR042453">
    <property type="entry name" value="WDR53"/>
</dbReference>
<dbReference type="PROSITE" id="PS50082">
    <property type="entry name" value="WD_REPEATS_2"/>
    <property type="match status" value="1"/>
</dbReference>
<comment type="caution">
    <text evidence="4">The sequence shown here is derived from an EMBL/GenBank/DDBJ whole genome shotgun (WGS) entry which is preliminary data.</text>
</comment>
<dbReference type="SUPFAM" id="SSF50978">
    <property type="entry name" value="WD40 repeat-like"/>
    <property type="match status" value="1"/>
</dbReference>
<protein>
    <submittedName>
        <fullName evidence="4">Uncharacterized protein</fullName>
    </submittedName>
</protein>
<dbReference type="OrthoDB" id="2161379at2759"/>
<dbReference type="Proteomes" id="UP000187209">
    <property type="component" value="Unassembled WGS sequence"/>
</dbReference>
<organism evidence="4 5">
    <name type="scientific">Stentor coeruleus</name>
    <dbReference type="NCBI Taxonomy" id="5963"/>
    <lineage>
        <taxon>Eukaryota</taxon>
        <taxon>Sar</taxon>
        <taxon>Alveolata</taxon>
        <taxon>Ciliophora</taxon>
        <taxon>Postciliodesmatophora</taxon>
        <taxon>Heterotrichea</taxon>
        <taxon>Heterotrichida</taxon>
        <taxon>Stentoridae</taxon>
        <taxon>Stentor</taxon>
    </lineage>
</organism>
<evidence type="ECO:0000313" key="4">
    <source>
        <dbReference type="EMBL" id="OMJ90508.1"/>
    </source>
</evidence>
<sequence>MECYLTYLKGHNADVNSLSTSGNIMASGSDDGTVRIWDLNTHKSVRRVTDEFFFPSKSVENVSLSGFSLFTSTESRLFLFDIRNPSKILVTQSISTHTFSDEISQISQINNIGCLSLDNGEIVIFNTNTLEIQSIYQCHNNICSSAQIISENYIISGGFDCRLKVTHFDGTEFSDLDFYDFFDNKSFNPPHIYTIASKGNEAAVGLGNGNICLFFFFTIKKVLTQFLL</sequence>
<dbReference type="PROSITE" id="PS50294">
    <property type="entry name" value="WD_REPEATS_REGION"/>
    <property type="match status" value="1"/>
</dbReference>
<dbReference type="AlphaFoldDB" id="A0A1R2CNB6"/>
<dbReference type="InterPro" id="IPR015943">
    <property type="entry name" value="WD40/YVTN_repeat-like_dom_sf"/>
</dbReference>
<dbReference type="InterPro" id="IPR001680">
    <property type="entry name" value="WD40_rpt"/>
</dbReference>